<dbReference type="EMBL" id="LFJN01000001">
    <property type="protein sequence ID" value="KPI45862.1"/>
    <property type="molecule type" value="Genomic_DNA"/>
</dbReference>
<evidence type="ECO:0000256" key="1">
    <source>
        <dbReference type="SAM" id="MobiDB-lite"/>
    </source>
</evidence>
<feature type="compositionally biased region" description="Basic and acidic residues" evidence="1">
    <location>
        <begin position="683"/>
        <end position="692"/>
    </location>
</feature>
<feature type="compositionally biased region" description="Polar residues" evidence="1">
    <location>
        <begin position="383"/>
        <end position="398"/>
    </location>
</feature>
<organism evidence="2 3">
    <name type="scientific">Cyphellophora attinorum</name>
    <dbReference type="NCBI Taxonomy" id="1664694"/>
    <lineage>
        <taxon>Eukaryota</taxon>
        <taxon>Fungi</taxon>
        <taxon>Dikarya</taxon>
        <taxon>Ascomycota</taxon>
        <taxon>Pezizomycotina</taxon>
        <taxon>Eurotiomycetes</taxon>
        <taxon>Chaetothyriomycetidae</taxon>
        <taxon>Chaetothyriales</taxon>
        <taxon>Cyphellophoraceae</taxon>
        <taxon>Cyphellophora</taxon>
    </lineage>
</organism>
<keyword evidence="3" id="KW-1185">Reference proteome</keyword>
<proteinExistence type="predicted"/>
<sequence length="692" mass="76144">MLDEVHEQVVILRRAFVSYDTLITFAGIAIDNAGKLQTRWEGISAKDIVHLLPKASLHRPIHQDQQPLLAFDAIRWMVTLAYQGSSDGSYPSLHAHACAVLTESLALEQGHFRRLVRFEYIYSQQDACTSSSRSQDECLKLIWSIEQEESNGPTRLAKANPRVPSTLLLSSDVLRCLTSSTTSGACKAGKKSTGPTRRQHKPSLSGATGFGVFSFLPRQVKGKPRARIKVGKEKSEGEITDFFDCWCKKYDPASHENGERMRWQYLRALKRSSHFKQHYLDGDIPYTLWRRVFDFHINETQGQAAEITAWQACCVILYSHLVDRQNDLNPWLGEPLLPGGEDPQQVRPLGGPHLSNPSAHEDLFVATAGTDDGAGTTTDDNSELQVDNDSGNQTTPAVTSGTPLIMPWHTLIPADFHDGQVSDQAPTLHSYPPAEPHNDRSSHLPLFGIVVSVDPAMLSVKDQADVLPRESSGSYCADGDWVVAPPDSPSLHTLGPRPGEPLINADSHLPGPSNFPPGPHIFTDETVFDPRRYISPSFSTPTRNILPSSDPGLTDDRSYFSELGQHQGNVQSPTTPGTLHSYDDSFQNEFGPYDPPAFYRARGTTGHQNQDLNAIGLLRIPEVLEPDSIGGDDAEKSLFDDDFDLNDFMHNLASSEVHHVLSNVAKKLSTDSSTTSASTVIDQKGKGKADET</sequence>
<feature type="compositionally biased region" description="Low complexity" evidence="1">
    <location>
        <begin position="366"/>
        <end position="379"/>
    </location>
</feature>
<feature type="region of interest" description="Disordered" evidence="1">
    <location>
        <begin position="333"/>
        <end position="398"/>
    </location>
</feature>
<dbReference type="GeneID" id="28736491"/>
<reference evidence="2 3" key="1">
    <citation type="submission" date="2015-06" db="EMBL/GenBank/DDBJ databases">
        <title>Draft genome of the ant-associated black yeast Phialophora attae CBS 131958.</title>
        <authorList>
            <person name="Moreno L.F."/>
            <person name="Stielow B.J."/>
            <person name="de Hoog S."/>
            <person name="Vicente V.A."/>
            <person name="Weiss V.A."/>
            <person name="de Vries M."/>
            <person name="Cruz L.M."/>
            <person name="Souza E.M."/>
        </authorList>
    </citation>
    <scope>NUCLEOTIDE SEQUENCE [LARGE SCALE GENOMIC DNA]</scope>
    <source>
        <strain evidence="2 3">CBS 131958</strain>
    </source>
</reference>
<dbReference type="RefSeq" id="XP_018005825.1">
    <property type="nucleotide sequence ID" value="XM_018144622.1"/>
</dbReference>
<feature type="region of interest" description="Disordered" evidence="1">
    <location>
        <begin position="667"/>
        <end position="692"/>
    </location>
</feature>
<protein>
    <submittedName>
        <fullName evidence="2">Uncharacterized protein</fullName>
    </submittedName>
</protein>
<dbReference type="VEuPathDB" id="FungiDB:AB675_447"/>
<dbReference type="Proteomes" id="UP000038010">
    <property type="component" value="Unassembled WGS sequence"/>
</dbReference>
<dbReference type="AlphaFoldDB" id="A0A0N1HI20"/>
<evidence type="ECO:0000313" key="3">
    <source>
        <dbReference type="Proteomes" id="UP000038010"/>
    </source>
</evidence>
<evidence type="ECO:0000313" key="2">
    <source>
        <dbReference type="EMBL" id="KPI45862.1"/>
    </source>
</evidence>
<gene>
    <name evidence="2" type="ORF">AB675_447</name>
</gene>
<comment type="caution">
    <text evidence="2">The sequence shown here is derived from an EMBL/GenBank/DDBJ whole genome shotgun (WGS) entry which is preliminary data.</text>
</comment>
<name>A0A0N1HI20_9EURO</name>
<accession>A0A0N1HI20</accession>
<feature type="compositionally biased region" description="Low complexity" evidence="1">
    <location>
        <begin position="670"/>
        <end position="679"/>
    </location>
</feature>